<feature type="transmembrane region" description="Helical" evidence="8">
    <location>
        <begin position="61"/>
        <end position="81"/>
    </location>
</feature>
<dbReference type="SUPFAM" id="SSF111352">
    <property type="entry name" value="Ammonium transporter"/>
    <property type="match status" value="1"/>
</dbReference>
<feature type="transmembrane region" description="Helical" evidence="8">
    <location>
        <begin position="93"/>
        <end position="117"/>
    </location>
</feature>
<dbReference type="EMBL" id="SFBF01000263">
    <property type="protein sequence ID" value="TRU45832.1"/>
    <property type="molecule type" value="Genomic_DNA"/>
</dbReference>
<evidence type="ECO:0000313" key="10">
    <source>
        <dbReference type="EMBL" id="TRU45832.1"/>
    </source>
</evidence>
<feature type="domain" description="Ammonium transporter AmtB-like" evidence="9">
    <location>
        <begin position="62"/>
        <end position="463"/>
    </location>
</feature>
<gene>
    <name evidence="10" type="ORF">EWV91_14010</name>
</gene>
<feature type="transmembrane region" description="Helical" evidence="8">
    <location>
        <begin position="295"/>
        <end position="320"/>
    </location>
</feature>
<evidence type="ECO:0000313" key="11">
    <source>
        <dbReference type="Proteomes" id="UP000320293"/>
    </source>
</evidence>
<organism evidence="10 11">
    <name type="scientific">Microcystis aeruginosa Ma_QC_Ca_00000000_S207</name>
    <dbReference type="NCBI Taxonomy" id="2486251"/>
    <lineage>
        <taxon>Bacteria</taxon>
        <taxon>Bacillati</taxon>
        <taxon>Cyanobacteriota</taxon>
        <taxon>Cyanophyceae</taxon>
        <taxon>Oscillatoriophycideae</taxon>
        <taxon>Chroococcales</taxon>
        <taxon>Microcystaceae</taxon>
        <taxon>Microcystis</taxon>
    </lineage>
</organism>
<keyword evidence="5 8" id="KW-1133">Transmembrane helix</keyword>
<dbReference type="PANTHER" id="PTHR11730">
    <property type="entry name" value="AMMONIUM TRANSPORTER"/>
    <property type="match status" value="1"/>
</dbReference>
<evidence type="ECO:0000256" key="1">
    <source>
        <dbReference type="ARBA" id="ARBA00004141"/>
    </source>
</evidence>
<dbReference type="GO" id="GO:0097272">
    <property type="term" value="P:ammonium homeostasis"/>
    <property type="evidence" value="ECO:0007669"/>
    <property type="project" value="TreeGrafter"/>
</dbReference>
<protein>
    <submittedName>
        <fullName evidence="10">Ammonium transporter</fullName>
    </submittedName>
</protein>
<evidence type="ECO:0000256" key="6">
    <source>
        <dbReference type="ARBA" id="ARBA00023136"/>
    </source>
</evidence>
<keyword evidence="6 8" id="KW-0472">Membrane</keyword>
<comment type="caution">
    <text evidence="10">The sequence shown here is derived from an EMBL/GenBank/DDBJ whole genome shotgun (WGS) entry which is preliminary data.</text>
</comment>
<proteinExistence type="inferred from homology"/>
<dbReference type="GO" id="GO:0008519">
    <property type="term" value="F:ammonium channel activity"/>
    <property type="evidence" value="ECO:0007669"/>
    <property type="project" value="InterPro"/>
</dbReference>
<feature type="transmembrane region" description="Helical" evidence="8">
    <location>
        <begin position="383"/>
        <end position="405"/>
    </location>
</feature>
<feature type="transmembrane region" description="Helical" evidence="8">
    <location>
        <begin position="150"/>
        <end position="169"/>
    </location>
</feature>
<dbReference type="InterPro" id="IPR018047">
    <property type="entry name" value="Ammonium_transpt_CS"/>
</dbReference>
<evidence type="ECO:0000256" key="4">
    <source>
        <dbReference type="ARBA" id="ARBA00022692"/>
    </source>
</evidence>
<evidence type="ECO:0000256" key="2">
    <source>
        <dbReference type="ARBA" id="ARBA00005887"/>
    </source>
</evidence>
<feature type="transmembrane region" description="Helical" evidence="8">
    <location>
        <begin position="353"/>
        <end position="371"/>
    </location>
</feature>
<keyword evidence="7" id="KW-0924">Ammonia transport</keyword>
<feature type="transmembrane region" description="Helical" evidence="8">
    <location>
        <begin position="327"/>
        <end position="347"/>
    </location>
</feature>
<name>A0A552FGJ0_MICAE</name>
<dbReference type="Pfam" id="PF00909">
    <property type="entry name" value="Ammonium_transp"/>
    <property type="match status" value="1"/>
</dbReference>
<keyword evidence="4 8" id="KW-0812">Transmembrane</keyword>
<feature type="transmembrane region" description="Helical" evidence="8">
    <location>
        <begin position="430"/>
        <end position="460"/>
    </location>
</feature>
<evidence type="ECO:0000256" key="3">
    <source>
        <dbReference type="ARBA" id="ARBA00022448"/>
    </source>
</evidence>
<keyword evidence="3" id="KW-0813">Transport</keyword>
<dbReference type="GO" id="GO:0016020">
    <property type="term" value="C:membrane"/>
    <property type="evidence" value="ECO:0007669"/>
    <property type="project" value="UniProtKB-SubCell"/>
</dbReference>
<comment type="subcellular location">
    <subcellularLocation>
        <location evidence="1">Membrane</location>
        <topology evidence="1">Multi-pass membrane protein</topology>
    </subcellularLocation>
</comment>
<feature type="transmembrane region" description="Helical" evidence="8">
    <location>
        <begin position="176"/>
        <end position="197"/>
    </location>
</feature>
<evidence type="ECO:0000256" key="5">
    <source>
        <dbReference type="ARBA" id="ARBA00022989"/>
    </source>
</evidence>
<dbReference type="PROSITE" id="PS01219">
    <property type="entry name" value="AMMONIUM_TRANSP"/>
    <property type="match status" value="1"/>
</dbReference>
<dbReference type="PANTHER" id="PTHR11730:SF89">
    <property type="entry name" value="AMMONIUM TRANSPORTER SLL0108-RELATED"/>
    <property type="match status" value="1"/>
</dbReference>
<evidence type="ECO:0000259" key="9">
    <source>
        <dbReference type="Pfam" id="PF00909"/>
    </source>
</evidence>
<dbReference type="Proteomes" id="UP000320293">
    <property type="component" value="Unassembled WGS sequence"/>
</dbReference>
<reference evidence="10 11" key="1">
    <citation type="submission" date="2019-01" db="EMBL/GenBank/DDBJ databases">
        <title>Coherence of Microcystis species and biogeography revealed through population genomics.</title>
        <authorList>
            <person name="Perez-Carrascal O.M."/>
            <person name="Terrat Y."/>
            <person name="Giani A."/>
            <person name="Fortin N."/>
            <person name="Tromas N."/>
            <person name="Shapiro B.J."/>
        </authorList>
    </citation>
    <scope>NUCLEOTIDE SEQUENCE [LARGE SCALE GENOMIC DNA]</scope>
    <source>
        <strain evidence="10">Ma_QC_Ca_00000000_S207</strain>
    </source>
</reference>
<feature type="transmembrane region" description="Helical" evidence="8">
    <location>
        <begin position="209"/>
        <end position="230"/>
    </location>
</feature>
<dbReference type="AlphaFoldDB" id="A0A552FGJ0"/>
<comment type="similarity">
    <text evidence="2">Belongs to the ammonia transporter channel (TC 1.A.11.2) family.</text>
</comment>
<sequence>MRFYRIKRLSQGLIAKNRRNFQYIGLFCTTLSLSIGISAVMAQDLGLSEQVAQLTRGQNTIWVLLTGSLVFFMNCGFAMLETGFCQSKNAITVLAKNTIVFTVATAVYWLIGFGLMFGDGDKFVGTPGFLLLNGQFPSLDWADIPLTAKFFFQLTFAGTAATIVSGAVAERIRFGAFVLFSAFFILIYSIAGFWIWGGGWLHDLGFRDFAGSTVVHSVGGWAALTGAWLLGPRAGKYIPWDQGENRSFKNTSYRGNKIMATFGGNPSLATLGCFILWLGWFGFNAGSTLAANANAISHILLTTLIAGAFGALASTTLAWIFSGKPSLTFIINGILAGCVSITAPCAFVNFPSAALIGFIGGAIVLPFSIWLEKGEIDDPVGAVPVHLGCGIWGTLAVGIFCLAPKDIPWADTYLDLPKGGLLFGGGVDLFMVQFIGMGAIGFLVASCSLLLWICVGWFFYRLSHSSDFGFLPHKGLRVSQEEEEKGIDSLFAEWEEK</sequence>
<accession>A0A552FGJ0</accession>
<dbReference type="InterPro" id="IPR029020">
    <property type="entry name" value="Ammonium/urea_transptr"/>
</dbReference>
<dbReference type="InterPro" id="IPR024041">
    <property type="entry name" value="NH4_transpt_AmtB-like_dom"/>
</dbReference>
<evidence type="ECO:0000256" key="7">
    <source>
        <dbReference type="ARBA" id="ARBA00023177"/>
    </source>
</evidence>
<evidence type="ECO:0000256" key="8">
    <source>
        <dbReference type="SAM" id="Phobius"/>
    </source>
</evidence>
<feature type="transmembrane region" description="Helical" evidence="8">
    <location>
        <begin position="258"/>
        <end position="283"/>
    </location>
</feature>
<feature type="transmembrane region" description="Helical" evidence="8">
    <location>
        <begin position="21"/>
        <end position="41"/>
    </location>
</feature>
<dbReference type="Gene3D" id="1.10.3430.10">
    <property type="entry name" value="Ammonium transporter AmtB like domains"/>
    <property type="match status" value="1"/>
</dbReference>